<accession>A0ABY8DNX1</accession>
<dbReference type="InterPro" id="IPR002347">
    <property type="entry name" value="SDR_fam"/>
</dbReference>
<evidence type="ECO:0000313" key="4">
    <source>
        <dbReference type="Proteomes" id="UP001229355"/>
    </source>
</evidence>
<dbReference type="RefSeq" id="WP_280663605.1">
    <property type="nucleotide sequence ID" value="NZ_CP120375.1"/>
</dbReference>
<dbReference type="InterPro" id="IPR050259">
    <property type="entry name" value="SDR"/>
</dbReference>
<dbReference type="Gene3D" id="3.40.50.720">
    <property type="entry name" value="NAD(P)-binding Rossmann-like Domain"/>
    <property type="match status" value="1"/>
</dbReference>
<dbReference type="InterPro" id="IPR036291">
    <property type="entry name" value="NAD(P)-bd_dom_sf"/>
</dbReference>
<dbReference type="EMBL" id="CP120375">
    <property type="protein sequence ID" value="WEX91647.1"/>
    <property type="molecule type" value="Genomic_DNA"/>
</dbReference>
<proteinExistence type="inferred from homology"/>
<gene>
    <name evidence="3" type="ORF">PZN02_005934</name>
</gene>
<evidence type="ECO:0000256" key="1">
    <source>
        <dbReference type="ARBA" id="ARBA00006484"/>
    </source>
</evidence>
<comment type="similarity">
    <text evidence="1">Belongs to the short-chain dehydrogenases/reductases (SDR) family.</text>
</comment>
<keyword evidence="2 3" id="KW-0560">Oxidoreductase</keyword>
<keyword evidence="4" id="KW-1185">Reference proteome</keyword>
<dbReference type="GO" id="GO:0003858">
    <property type="term" value="F:3-hydroxybutyrate dehydrogenase activity"/>
    <property type="evidence" value="ECO:0007669"/>
    <property type="project" value="UniProtKB-EC"/>
</dbReference>
<dbReference type="Proteomes" id="UP001229355">
    <property type="component" value="Plasmid unnamed"/>
</dbReference>
<dbReference type="EC" id="1.1.1.30" evidence="3"/>
<sequence>MGVVDLNVSLAGKKALITGSTTGMGQDIARTFAKAGAQVAIHGLGEMNVVDKFVTELAALSGQKAFHFDHDLSDARQGGALVEAALEQLGHVDILINNAGVQFVSGVEDFPAEQWDRLLAVNLGAAFHAIKAVFPGMKRKGWGRIVNTASTLALAGEVGKTAYVAAKHGVLGLTRTVALEGAELGITCNAICPGWVYTPLAAAQVEAKAAGLGLSIEQTTKEHFLNEMPTKRFVDPTEVASAMLFLCTESARSITGIALPVDGGISA</sequence>
<dbReference type="Pfam" id="PF13561">
    <property type="entry name" value="adh_short_C2"/>
    <property type="match status" value="1"/>
</dbReference>
<dbReference type="NCBIfam" id="NF009093">
    <property type="entry name" value="PRK12429.1"/>
    <property type="match status" value="1"/>
</dbReference>
<dbReference type="PRINTS" id="PR00080">
    <property type="entry name" value="SDRFAMILY"/>
</dbReference>
<dbReference type="PANTHER" id="PTHR42879">
    <property type="entry name" value="3-OXOACYL-(ACYL-CARRIER-PROTEIN) REDUCTASE"/>
    <property type="match status" value="1"/>
</dbReference>
<dbReference type="PANTHER" id="PTHR42879:SF2">
    <property type="entry name" value="3-OXOACYL-[ACYL-CARRIER-PROTEIN] REDUCTASE FABG"/>
    <property type="match status" value="1"/>
</dbReference>
<organism evidence="3 4">
    <name type="scientific">Sinorhizobium garamanticum</name>
    <dbReference type="NCBI Taxonomy" id="680247"/>
    <lineage>
        <taxon>Bacteria</taxon>
        <taxon>Pseudomonadati</taxon>
        <taxon>Pseudomonadota</taxon>
        <taxon>Alphaproteobacteria</taxon>
        <taxon>Hyphomicrobiales</taxon>
        <taxon>Rhizobiaceae</taxon>
        <taxon>Sinorhizobium/Ensifer group</taxon>
        <taxon>Sinorhizobium</taxon>
    </lineage>
</organism>
<keyword evidence="3" id="KW-0614">Plasmid</keyword>
<reference evidence="3 4" key="1">
    <citation type="submission" date="2023-03" db="EMBL/GenBank/DDBJ databases">
        <authorList>
            <person name="Kaur S."/>
            <person name="Espinosa-Saiz D."/>
            <person name="Velazquez E."/>
            <person name="Menendez E."/>
            <person name="diCenzo G.C."/>
        </authorList>
    </citation>
    <scope>NUCLEOTIDE SEQUENCE [LARGE SCALE GENOMIC DNA]</scope>
    <source>
        <strain evidence="3 4">LMG 24692</strain>
        <plasmid evidence="3 4">unnamed</plasmid>
    </source>
</reference>
<name>A0ABY8DNX1_9HYPH</name>
<dbReference type="InterPro" id="IPR020904">
    <property type="entry name" value="Sc_DH/Rdtase_CS"/>
</dbReference>
<dbReference type="SUPFAM" id="SSF51735">
    <property type="entry name" value="NAD(P)-binding Rossmann-fold domains"/>
    <property type="match status" value="1"/>
</dbReference>
<evidence type="ECO:0000313" key="3">
    <source>
        <dbReference type="EMBL" id="WEX91647.1"/>
    </source>
</evidence>
<evidence type="ECO:0000256" key="2">
    <source>
        <dbReference type="ARBA" id="ARBA00023002"/>
    </source>
</evidence>
<protein>
    <submittedName>
        <fullName evidence="3">3-hydroxybutyrate dehydrogenase</fullName>
        <ecNumber evidence="3">1.1.1.30</ecNumber>
    </submittedName>
</protein>
<geneLocation type="plasmid" evidence="3 4">
    <name>unnamed</name>
</geneLocation>
<dbReference type="PRINTS" id="PR00081">
    <property type="entry name" value="GDHRDH"/>
</dbReference>
<dbReference type="PROSITE" id="PS00061">
    <property type="entry name" value="ADH_SHORT"/>
    <property type="match status" value="1"/>
</dbReference>